<evidence type="ECO:0000256" key="1">
    <source>
        <dbReference type="SAM" id="Phobius"/>
    </source>
</evidence>
<feature type="transmembrane region" description="Helical" evidence="1">
    <location>
        <begin position="84"/>
        <end position="107"/>
    </location>
</feature>
<dbReference type="RefSeq" id="WP_306271290.1">
    <property type="nucleotide sequence ID" value="NZ_CP130472.1"/>
</dbReference>
<proteinExistence type="predicted"/>
<evidence type="ECO:0000313" key="3">
    <source>
        <dbReference type="Proteomes" id="UP001235874"/>
    </source>
</evidence>
<gene>
    <name evidence="2" type="ORF">Q3V37_20735</name>
</gene>
<dbReference type="Proteomes" id="UP001235874">
    <property type="component" value="Chromosome"/>
</dbReference>
<keyword evidence="1" id="KW-1133">Transmembrane helix</keyword>
<protein>
    <submittedName>
        <fullName evidence="2">Uncharacterized protein</fullName>
    </submittedName>
</protein>
<organism evidence="2 3">
    <name type="scientific">Micromonospora profundi</name>
    <dbReference type="NCBI Taxonomy" id="1420889"/>
    <lineage>
        <taxon>Bacteria</taxon>
        <taxon>Bacillati</taxon>
        <taxon>Actinomycetota</taxon>
        <taxon>Actinomycetes</taxon>
        <taxon>Micromonosporales</taxon>
        <taxon>Micromonosporaceae</taxon>
        <taxon>Micromonospora</taxon>
    </lineage>
</organism>
<dbReference type="KEGG" id="mprn:Q3V37_20735"/>
<evidence type="ECO:0000313" key="2">
    <source>
        <dbReference type="EMBL" id="WLS43823.1"/>
    </source>
</evidence>
<dbReference type="AlphaFoldDB" id="A0AAJ6HSJ6"/>
<dbReference type="EMBL" id="CP130472">
    <property type="protein sequence ID" value="WLS43823.1"/>
    <property type="molecule type" value="Genomic_DNA"/>
</dbReference>
<reference evidence="2 3" key="1">
    <citation type="submission" date="2023-07" db="EMBL/GenBank/DDBJ databases">
        <title>Micromonospora profundi TRM 95458 converts glycerol to a new osmotic compound.</title>
        <authorList>
            <person name="Lu D."/>
        </authorList>
    </citation>
    <scope>NUCLEOTIDE SEQUENCE [LARGE SCALE GENOMIC DNA]</scope>
    <source>
        <strain evidence="2 3">TRM95458</strain>
    </source>
</reference>
<feature type="transmembrane region" description="Helical" evidence="1">
    <location>
        <begin position="16"/>
        <end position="35"/>
    </location>
</feature>
<keyword evidence="3" id="KW-1185">Reference proteome</keyword>
<feature type="transmembrane region" description="Helical" evidence="1">
    <location>
        <begin position="113"/>
        <end position="134"/>
    </location>
</feature>
<keyword evidence="1" id="KW-0472">Membrane</keyword>
<name>A0AAJ6HSJ6_9ACTN</name>
<feature type="transmembrane region" description="Helical" evidence="1">
    <location>
        <begin position="47"/>
        <end position="72"/>
    </location>
</feature>
<sequence length="157" mass="16264">MSEGLTGPRGRDAGPVWGIVAAFCVAPALVVWLGSADAADQAVFGRAASVTVLLIALALTAVGAVVSVVVWYGARQWSRGRRWAIAGPLLAFALLVVVLGIGCLATSEASTDVLLGVLLVVGAVAMAAVARQVVRVRATAGGDRLRERFEQLREDRS</sequence>
<keyword evidence="1" id="KW-0812">Transmembrane</keyword>
<accession>A0AAJ6HSJ6</accession>